<comment type="similarity">
    <text evidence="1">Belongs to the GET4 family.</text>
</comment>
<dbReference type="eggNOG" id="KOG3024">
    <property type="taxonomic scope" value="Eukaryota"/>
</dbReference>
<evidence type="ECO:0000313" key="3">
    <source>
        <dbReference type="Proteomes" id="UP000187013"/>
    </source>
</evidence>
<dbReference type="Pfam" id="PF04190">
    <property type="entry name" value="GET4"/>
    <property type="match status" value="1"/>
</dbReference>
<dbReference type="Gene3D" id="1.25.40.10">
    <property type="entry name" value="Tetratricopeptide repeat domain"/>
    <property type="match status" value="1"/>
</dbReference>
<dbReference type="EMBL" id="BDGX01000009">
    <property type="protein sequence ID" value="GAV47991.1"/>
    <property type="molecule type" value="Genomic_DNA"/>
</dbReference>
<evidence type="ECO:0000313" key="2">
    <source>
        <dbReference type="EMBL" id="GAV47991.1"/>
    </source>
</evidence>
<gene>
    <name evidence="2" type="ORF">ZYGR_0I02870</name>
</gene>
<dbReference type="GO" id="GO:0072380">
    <property type="term" value="C:TRC complex"/>
    <property type="evidence" value="ECO:0007669"/>
    <property type="project" value="EnsemblFungi"/>
</dbReference>
<dbReference type="AlphaFoldDB" id="A0A1Q2ZWZ8"/>
<dbReference type="OMA" id="VKWSVKA"/>
<sequence length="307" mass="35183">MSSVNAKLQRTLQRFQIKIEAGDFYEAHQTLRTIANRYVRSKSYQDAIDLITQGALSFLKADQGGSGTDLIFYLLEVYDLAQIKVDETSVSRLVQLLVAVDASEPNLKDVITGMNNWSIKYSEFKFGDPSLHNVIGSKYIEGGYAYEAERYLMLGTHDSLLKYVDLLWDWFKQGNDASSIGDYFSRLVFNYLFISNVAWAYEAKDMFLQLFIDQFQPEVEIIDKNGFKLFFFREIADLNFLQLLLLTCQTKHKELFLNLKEHYSGSSQKYSNELEFLGQEYFGIVAKKQSNFLQDMMAGFLGGPGGI</sequence>
<reference evidence="2 3" key="1">
    <citation type="submission" date="2016-08" db="EMBL/GenBank/DDBJ databases">
        <title>Draft genome sequence of allopolyploid Zygosaccharomyces rouxii.</title>
        <authorList>
            <person name="Watanabe J."/>
            <person name="Uehara K."/>
            <person name="Mogi Y."/>
            <person name="Tsukioka Y."/>
        </authorList>
    </citation>
    <scope>NUCLEOTIDE SEQUENCE [LARGE SCALE GENOMIC DNA]</scope>
    <source>
        <strain evidence="2 3">NBRC 110957</strain>
    </source>
</reference>
<proteinExistence type="inferred from homology"/>
<dbReference type="InterPro" id="IPR011990">
    <property type="entry name" value="TPR-like_helical_dom_sf"/>
</dbReference>
<protein>
    <recommendedName>
        <fullName evidence="4">Golgi to ER traffic protein 4</fullName>
    </recommendedName>
</protein>
<dbReference type="PANTHER" id="PTHR12875:SF0">
    <property type="entry name" value="GOLGI TO ER TRAFFIC PROTEIN 4 HOMOLOG"/>
    <property type="match status" value="1"/>
</dbReference>
<accession>A0A1Q2ZWZ8</accession>
<evidence type="ECO:0000256" key="1">
    <source>
        <dbReference type="ARBA" id="ARBA00005351"/>
    </source>
</evidence>
<dbReference type="FunFam" id="1.25.40.10:FF:000615">
    <property type="entry name" value="Golgi to ER traffic protein 4"/>
    <property type="match status" value="1"/>
</dbReference>
<organism evidence="2 3">
    <name type="scientific">Zygosaccharomyces rouxii</name>
    <dbReference type="NCBI Taxonomy" id="4956"/>
    <lineage>
        <taxon>Eukaryota</taxon>
        <taxon>Fungi</taxon>
        <taxon>Dikarya</taxon>
        <taxon>Ascomycota</taxon>
        <taxon>Saccharomycotina</taxon>
        <taxon>Saccharomycetes</taxon>
        <taxon>Saccharomycetales</taxon>
        <taxon>Saccharomycetaceae</taxon>
        <taxon>Zygosaccharomyces</taxon>
    </lineage>
</organism>
<dbReference type="Proteomes" id="UP000187013">
    <property type="component" value="Unassembled WGS sequence"/>
</dbReference>
<evidence type="ECO:0008006" key="4">
    <source>
        <dbReference type="Google" id="ProtNLM"/>
    </source>
</evidence>
<dbReference type="GO" id="GO:0045048">
    <property type="term" value="P:protein insertion into ER membrane"/>
    <property type="evidence" value="ECO:0007669"/>
    <property type="project" value="InterPro"/>
</dbReference>
<dbReference type="OrthoDB" id="10252405at2759"/>
<name>A0A1Q2ZWZ8_ZYGRO</name>
<dbReference type="InterPro" id="IPR007317">
    <property type="entry name" value="GET4"/>
</dbReference>
<comment type="caution">
    <text evidence="2">The sequence shown here is derived from an EMBL/GenBank/DDBJ whole genome shotgun (WGS) entry which is preliminary data.</text>
</comment>
<dbReference type="PANTHER" id="PTHR12875">
    <property type="entry name" value="GOLGI TO ER TRAFFIC PROTEIN 4 HOMOLOG"/>
    <property type="match status" value="1"/>
</dbReference>
<dbReference type="GO" id="GO:0006620">
    <property type="term" value="P:post-translational protein targeting to endoplasmic reticulum membrane"/>
    <property type="evidence" value="ECO:0007669"/>
    <property type="project" value="EnsemblFungi"/>
</dbReference>